<accession>A0A0E9SRD0</accession>
<feature type="region of interest" description="Disordered" evidence="1">
    <location>
        <begin position="1"/>
        <end position="22"/>
    </location>
</feature>
<dbReference type="AlphaFoldDB" id="A0A0E9SRD0"/>
<sequence length="39" mass="4393">MFLLRCTSRSSGSTSRSCTTGKPFQKKQDFVVRSINNHS</sequence>
<reference evidence="2" key="2">
    <citation type="journal article" date="2015" name="Fish Shellfish Immunol.">
        <title>Early steps in the European eel (Anguilla anguilla)-Vibrio vulnificus interaction in the gills: Role of the RtxA13 toxin.</title>
        <authorList>
            <person name="Callol A."/>
            <person name="Pajuelo D."/>
            <person name="Ebbesson L."/>
            <person name="Teles M."/>
            <person name="MacKenzie S."/>
            <person name="Amaro C."/>
        </authorList>
    </citation>
    <scope>NUCLEOTIDE SEQUENCE</scope>
</reference>
<reference evidence="2" key="1">
    <citation type="submission" date="2014-11" db="EMBL/GenBank/DDBJ databases">
        <authorList>
            <person name="Amaro Gonzalez C."/>
        </authorList>
    </citation>
    <scope>NUCLEOTIDE SEQUENCE</scope>
</reference>
<feature type="compositionally biased region" description="Low complexity" evidence="1">
    <location>
        <begin position="1"/>
        <end position="21"/>
    </location>
</feature>
<proteinExistence type="predicted"/>
<evidence type="ECO:0000256" key="1">
    <source>
        <dbReference type="SAM" id="MobiDB-lite"/>
    </source>
</evidence>
<protein>
    <submittedName>
        <fullName evidence="2">Uncharacterized protein</fullName>
    </submittedName>
</protein>
<dbReference type="EMBL" id="GBXM01064790">
    <property type="protein sequence ID" value="JAH43787.1"/>
    <property type="molecule type" value="Transcribed_RNA"/>
</dbReference>
<name>A0A0E9SRD0_ANGAN</name>
<evidence type="ECO:0000313" key="2">
    <source>
        <dbReference type="EMBL" id="JAH43787.1"/>
    </source>
</evidence>
<organism evidence="2">
    <name type="scientific">Anguilla anguilla</name>
    <name type="common">European freshwater eel</name>
    <name type="synonym">Muraena anguilla</name>
    <dbReference type="NCBI Taxonomy" id="7936"/>
    <lineage>
        <taxon>Eukaryota</taxon>
        <taxon>Metazoa</taxon>
        <taxon>Chordata</taxon>
        <taxon>Craniata</taxon>
        <taxon>Vertebrata</taxon>
        <taxon>Euteleostomi</taxon>
        <taxon>Actinopterygii</taxon>
        <taxon>Neopterygii</taxon>
        <taxon>Teleostei</taxon>
        <taxon>Anguilliformes</taxon>
        <taxon>Anguillidae</taxon>
        <taxon>Anguilla</taxon>
    </lineage>
</organism>